<feature type="compositionally biased region" description="Low complexity" evidence="1">
    <location>
        <begin position="69"/>
        <end position="82"/>
    </location>
</feature>
<dbReference type="Proteomes" id="UP000240883">
    <property type="component" value="Unassembled WGS sequence"/>
</dbReference>
<feature type="compositionally biased region" description="Low complexity" evidence="1">
    <location>
        <begin position="15"/>
        <end position="34"/>
    </location>
</feature>
<dbReference type="EMBL" id="KZ678128">
    <property type="protein sequence ID" value="PSN74280.1"/>
    <property type="molecule type" value="Genomic_DNA"/>
</dbReference>
<evidence type="ECO:0000313" key="3">
    <source>
        <dbReference type="Proteomes" id="UP000240883"/>
    </source>
</evidence>
<organism evidence="2 3">
    <name type="scientific">Corynespora cassiicola Philippines</name>
    <dbReference type="NCBI Taxonomy" id="1448308"/>
    <lineage>
        <taxon>Eukaryota</taxon>
        <taxon>Fungi</taxon>
        <taxon>Dikarya</taxon>
        <taxon>Ascomycota</taxon>
        <taxon>Pezizomycotina</taxon>
        <taxon>Dothideomycetes</taxon>
        <taxon>Pleosporomycetidae</taxon>
        <taxon>Pleosporales</taxon>
        <taxon>Corynesporascaceae</taxon>
        <taxon>Corynespora</taxon>
    </lineage>
</organism>
<accession>A0A2T2P9F2</accession>
<reference evidence="2 3" key="1">
    <citation type="journal article" date="2018" name="Front. Microbiol.">
        <title>Genome-Wide Analysis of Corynespora cassiicola Leaf Fall Disease Putative Effectors.</title>
        <authorList>
            <person name="Lopez D."/>
            <person name="Ribeiro S."/>
            <person name="Label P."/>
            <person name="Fumanal B."/>
            <person name="Venisse J.S."/>
            <person name="Kohler A."/>
            <person name="de Oliveira R.R."/>
            <person name="Labutti K."/>
            <person name="Lipzen A."/>
            <person name="Lail K."/>
            <person name="Bauer D."/>
            <person name="Ohm R.A."/>
            <person name="Barry K.W."/>
            <person name="Spatafora J."/>
            <person name="Grigoriev I.V."/>
            <person name="Martin F.M."/>
            <person name="Pujade-Renaud V."/>
        </authorList>
    </citation>
    <scope>NUCLEOTIDE SEQUENCE [LARGE SCALE GENOMIC DNA]</scope>
    <source>
        <strain evidence="2 3">Philippines</strain>
    </source>
</reference>
<name>A0A2T2P9F2_CORCC</name>
<protein>
    <submittedName>
        <fullName evidence="2">Uncharacterized protein</fullName>
    </submittedName>
</protein>
<evidence type="ECO:0000313" key="2">
    <source>
        <dbReference type="EMBL" id="PSN74280.1"/>
    </source>
</evidence>
<keyword evidence="3" id="KW-1185">Reference proteome</keyword>
<dbReference type="STRING" id="1448308.A0A2T2P9F2"/>
<dbReference type="AlphaFoldDB" id="A0A2T2P9F2"/>
<proteinExistence type="predicted"/>
<gene>
    <name evidence="2" type="ORF">BS50DRAFT_12540</name>
</gene>
<dbReference type="OrthoDB" id="3793407at2759"/>
<evidence type="ECO:0000256" key="1">
    <source>
        <dbReference type="SAM" id="MobiDB-lite"/>
    </source>
</evidence>
<sequence>MDVPMSNSYPRHNDSISGSMRSPPGSSSSSSPQTMIPPPNPYAIAPASRAPGLAAPLPHMGSLSPGYHSASYTTSPSTASGSLPEAHASDAASLSAAGISPTHISSANLNAQKRAYRQRRKDPSCDACRERKVKVSHHTTNTQEWARFRRRRSSPRRFLRQAALLH</sequence>
<feature type="compositionally biased region" description="Basic and acidic residues" evidence="1">
    <location>
        <begin position="121"/>
        <end position="130"/>
    </location>
</feature>
<feature type="compositionally biased region" description="Polar residues" evidence="1">
    <location>
        <begin position="1"/>
        <end position="10"/>
    </location>
</feature>
<feature type="region of interest" description="Disordered" evidence="1">
    <location>
        <begin position="113"/>
        <end position="141"/>
    </location>
</feature>
<feature type="region of interest" description="Disordered" evidence="1">
    <location>
        <begin position="1"/>
        <end position="95"/>
    </location>
</feature>